<gene>
    <name evidence="1" type="ORF">Py17XNL_000900473</name>
</gene>
<dbReference type="EMBL" id="CP115533">
    <property type="protein sequence ID" value="WBY57630.1"/>
    <property type="molecule type" value="Genomic_DNA"/>
</dbReference>
<dbReference type="Proteomes" id="UP001054126">
    <property type="component" value="Chromosome 9"/>
</dbReference>
<evidence type="ECO:0000313" key="2">
    <source>
        <dbReference type="Proteomes" id="UP001054126"/>
    </source>
</evidence>
<reference evidence="1" key="1">
    <citation type="submission" date="2023-01" db="EMBL/GenBank/DDBJ databases">
        <title>Long-Read Genome Assembly and Gene Model Annotations for the Rodent Malaria Parasite Plasmodium yoelii 17XNL.</title>
        <authorList>
            <person name="Mitchell G.J."/>
            <person name="Sebastian A."/>
            <person name="Albert I."/>
            <person name="Lindner S.E."/>
        </authorList>
    </citation>
    <scope>NUCLEOTIDE SEQUENCE</scope>
    <source>
        <strain evidence="1">17XNL clone 1.1</strain>
    </source>
</reference>
<dbReference type="AlphaFoldDB" id="A0AAF0B5T3"/>
<sequence length="62" mass="7293">MCINTKCNLDGDPKTGRFCNKNGLLLKTYGWLVKNDEKEDETEDEIYYELDDELDDEIEDEI</sequence>
<protein>
    <submittedName>
        <fullName evidence="1">Lysophospholipase</fullName>
    </submittedName>
</protein>
<organism evidence="1 2">
    <name type="scientific">Plasmodium yoelii yoelii</name>
    <dbReference type="NCBI Taxonomy" id="73239"/>
    <lineage>
        <taxon>Eukaryota</taxon>
        <taxon>Sar</taxon>
        <taxon>Alveolata</taxon>
        <taxon>Apicomplexa</taxon>
        <taxon>Aconoidasida</taxon>
        <taxon>Haemosporida</taxon>
        <taxon>Plasmodiidae</taxon>
        <taxon>Plasmodium</taxon>
        <taxon>Plasmodium (Vinckeia)</taxon>
    </lineage>
</organism>
<name>A0AAF0B5T3_PLAYO</name>
<proteinExistence type="predicted"/>
<accession>A0AAF0B5T3</accession>
<evidence type="ECO:0000313" key="1">
    <source>
        <dbReference type="EMBL" id="WBY57630.1"/>
    </source>
</evidence>